<dbReference type="AlphaFoldDB" id="A0A2J8RCX7"/>
<reference evidence="1" key="1">
    <citation type="submission" date="2017-12" db="EMBL/GenBank/DDBJ databases">
        <title>High-resolution comparative analysis of great ape genomes.</title>
        <authorList>
            <person name="Pollen A."/>
            <person name="Hastie A."/>
            <person name="Hormozdiari F."/>
            <person name="Dougherty M."/>
            <person name="Liu R."/>
            <person name="Chaisson M."/>
            <person name="Hoppe E."/>
            <person name="Hill C."/>
            <person name="Pang A."/>
            <person name="Hillier L."/>
            <person name="Baker C."/>
            <person name="Armstrong J."/>
            <person name="Shendure J."/>
            <person name="Paten B."/>
            <person name="Wilson R."/>
            <person name="Chao H."/>
            <person name="Schneider V."/>
            <person name="Ventura M."/>
            <person name="Kronenberg Z."/>
            <person name="Murali S."/>
            <person name="Gordon D."/>
            <person name="Cantsilieris S."/>
            <person name="Munson K."/>
            <person name="Nelson B."/>
            <person name="Raja A."/>
            <person name="Underwood J."/>
            <person name="Diekhans M."/>
            <person name="Fiddes I."/>
            <person name="Haussler D."/>
            <person name="Eichler E."/>
        </authorList>
    </citation>
    <scope>NUCLEOTIDE SEQUENCE [LARGE SCALE GENOMIC DNA]</scope>
    <source>
        <strain evidence="1">Susie</strain>
    </source>
</reference>
<gene>
    <name evidence="1" type="ORF">CR201_G0051635</name>
</gene>
<name>A0A2J8RCX7_PONAB</name>
<dbReference type="EMBL" id="NDHI03003709">
    <property type="protein sequence ID" value="PNJ06385.1"/>
    <property type="molecule type" value="Genomic_DNA"/>
</dbReference>
<proteinExistence type="predicted"/>
<evidence type="ECO:0000313" key="1">
    <source>
        <dbReference type="EMBL" id="PNJ06385.1"/>
    </source>
</evidence>
<sequence>TGPASVLRAGLTPSCLLPPSGATSGSVSPLGRAQRVWTEPGGRGLRGATAAGPVAAACPLLAVTATAPGQPSGASTVWVREGGTAPATRMTVPLAPRTSEKCSVLNLTASLSVGNSTRGKRTGEGA</sequence>
<organism evidence="1">
    <name type="scientific">Pongo abelii</name>
    <name type="common">Sumatran orangutan</name>
    <name type="synonym">Pongo pygmaeus abelii</name>
    <dbReference type="NCBI Taxonomy" id="9601"/>
    <lineage>
        <taxon>Eukaryota</taxon>
        <taxon>Metazoa</taxon>
        <taxon>Chordata</taxon>
        <taxon>Craniata</taxon>
        <taxon>Vertebrata</taxon>
        <taxon>Euteleostomi</taxon>
        <taxon>Mammalia</taxon>
        <taxon>Eutheria</taxon>
        <taxon>Euarchontoglires</taxon>
        <taxon>Primates</taxon>
        <taxon>Haplorrhini</taxon>
        <taxon>Catarrhini</taxon>
        <taxon>Hominidae</taxon>
        <taxon>Pongo</taxon>
    </lineage>
</organism>
<comment type="caution">
    <text evidence="1">The sequence shown here is derived from an EMBL/GenBank/DDBJ whole genome shotgun (WGS) entry which is preliminary data.</text>
</comment>
<protein>
    <submittedName>
        <fullName evidence="1">ADAMTS10 isoform 11</fullName>
    </submittedName>
</protein>
<accession>A0A2J8RCX7</accession>
<feature type="non-terminal residue" evidence="1">
    <location>
        <position position="1"/>
    </location>
</feature>